<sequence>MAETKFVGGIDPDYRMEDHHSNHNGFGSISPDDHHDNNNVDTLLSNQREKNNNSGQSSLDHNMNGPAMETQPRYLMDSNRGKISNFYVNGDKFFPGRKIVHNPKYFKDLPHYLDYLTDKLEPRFGAIRKICTPKHGHRVLSLQDIRENCDYVVVGAERFKPFQ</sequence>
<protein>
    <recommendedName>
        <fullName evidence="2">Doublecortin domain-containing protein</fullName>
    </recommendedName>
</protein>
<feature type="domain" description="Doublecortin" evidence="2">
    <location>
        <begin position="82"/>
        <end position="163"/>
    </location>
</feature>
<dbReference type="PROSITE" id="PS50309">
    <property type="entry name" value="DC"/>
    <property type="match status" value="1"/>
</dbReference>
<dbReference type="GO" id="GO:0005815">
    <property type="term" value="C:microtubule organizing center"/>
    <property type="evidence" value="ECO:0007669"/>
    <property type="project" value="TreeGrafter"/>
</dbReference>
<organism evidence="3 4">
    <name type="scientific">Elysia crispata</name>
    <name type="common">lettuce slug</name>
    <dbReference type="NCBI Taxonomy" id="231223"/>
    <lineage>
        <taxon>Eukaryota</taxon>
        <taxon>Metazoa</taxon>
        <taxon>Spiralia</taxon>
        <taxon>Lophotrochozoa</taxon>
        <taxon>Mollusca</taxon>
        <taxon>Gastropoda</taxon>
        <taxon>Heterobranchia</taxon>
        <taxon>Euthyneura</taxon>
        <taxon>Panpulmonata</taxon>
        <taxon>Sacoglossa</taxon>
        <taxon>Placobranchoidea</taxon>
        <taxon>Plakobranchidae</taxon>
        <taxon>Elysia</taxon>
    </lineage>
</organism>
<evidence type="ECO:0000259" key="2">
    <source>
        <dbReference type="PROSITE" id="PS50309"/>
    </source>
</evidence>
<dbReference type="PANTHER" id="PTHR23004:SF11">
    <property type="entry name" value="PROTEIN RPI-1"/>
    <property type="match status" value="1"/>
</dbReference>
<dbReference type="Gene3D" id="3.10.20.230">
    <property type="entry name" value="Doublecortin domain"/>
    <property type="match status" value="1"/>
</dbReference>
<dbReference type="InterPro" id="IPR003533">
    <property type="entry name" value="Doublecortin_dom"/>
</dbReference>
<feature type="compositionally biased region" description="Polar residues" evidence="1">
    <location>
        <begin position="39"/>
        <end position="61"/>
    </location>
</feature>
<proteinExistence type="predicted"/>
<evidence type="ECO:0000313" key="4">
    <source>
        <dbReference type="Proteomes" id="UP001283361"/>
    </source>
</evidence>
<accession>A0AAE1AUI0</accession>
<dbReference type="GO" id="GO:0005874">
    <property type="term" value="C:microtubule"/>
    <property type="evidence" value="ECO:0007669"/>
    <property type="project" value="TreeGrafter"/>
</dbReference>
<dbReference type="SUPFAM" id="SSF89837">
    <property type="entry name" value="Doublecortin (DC)"/>
    <property type="match status" value="1"/>
</dbReference>
<dbReference type="Pfam" id="PF03607">
    <property type="entry name" value="DCX"/>
    <property type="match status" value="1"/>
</dbReference>
<dbReference type="SMART" id="SM00537">
    <property type="entry name" value="DCX"/>
    <property type="match status" value="1"/>
</dbReference>
<reference evidence="3" key="1">
    <citation type="journal article" date="2023" name="G3 (Bethesda)">
        <title>A reference genome for the long-term kleptoplast-retaining sea slug Elysia crispata morphotype clarki.</title>
        <authorList>
            <person name="Eastman K.E."/>
            <person name="Pendleton A.L."/>
            <person name="Shaikh M.A."/>
            <person name="Suttiyut T."/>
            <person name="Ogas R."/>
            <person name="Tomko P."/>
            <person name="Gavelis G."/>
            <person name="Widhalm J.R."/>
            <person name="Wisecaver J.H."/>
        </authorList>
    </citation>
    <scope>NUCLEOTIDE SEQUENCE</scope>
    <source>
        <strain evidence="3">ECLA1</strain>
    </source>
</reference>
<dbReference type="AlphaFoldDB" id="A0AAE1AUI0"/>
<dbReference type="EMBL" id="JAWDGP010001217">
    <property type="protein sequence ID" value="KAK3793551.1"/>
    <property type="molecule type" value="Genomic_DNA"/>
</dbReference>
<comment type="caution">
    <text evidence="3">The sequence shown here is derived from an EMBL/GenBank/DDBJ whole genome shotgun (WGS) entry which is preliminary data.</text>
</comment>
<dbReference type="InterPro" id="IPR036572">
    <property type="entry name" value="Doublecortin_dom_sf"/>
</dbReference>
<feature type="region of interest" description="Disordered" evidence="1">
    <location>
        <begin position="1"/>
        <end position="71"/>
    </location>
</feature>
<gene>
    <name evidence="3" type="ORF">RRG08_023868</name>
</gene>
<evidence type="ECO:0000313" key="3">
    <source>
        <dbReference type="EMBL" id="KAK3793551.1"/>
    </source>
</evidence>
<keyword evidence="4" id="KW-1185">Reference proteome</keyword>
<dbReference type="PANTHER" id="PTHR23004">
    <property type="entry name" value="DOUBLECORTIN DOMAIN CONTAINING 2"/>
    <property type="match status" value="1"/>
</dbReference>
<name>A0AAE1AUI0_9GAST</name>
<dbReference type="Proteomes" id="UP001283361">
    <property type="component" value="Unassembled WGS sequence"/>
</dbReference>
<evidence type="ECO:0000256" key="1">
    <source>
        <dbReference type="SAM" id="MobiDB-lite"/>
    </source>
</evidence>
<dbReference type="GO" id="GO:0035556">
    <property type="term" value="P:intracellular signal transduction"/>
    <property type="evidence" value="ECO:0007669"/>
    <property type="project" value="InterPro"/>
</dbReference>
<feature type="compositionally biased region" description="Basic and acidic residues" evidence="1">
    <location>
        <begin position="12"/>
        <end position="21"/>
    </location>
</feature>